<accession>A0ABD2JHM1</accession>
<reference evidence="2 3" key="1">
    <citation type="submission" date="2024-10" db="EMBL/GenBank/DDBJ databases">
        <authorList>
            <person name="Kim D."/>
        </authorList>
    </citation>
    <scope>NUCLEOTIDE SEQUENCE [LARGE SCALE GENOMIC DNA]</scope>
    <source>
        <strain evidence="2">Taebaek</strain>
    </source>
</reference>
<dbReference type="Proteomes" id="UP001620645">
    <property type="component" value="Unassembled WGS sequence"/>
</dbReference>
<protein>
    <submittedName>
        <fullName evidence="2">Uncharacterized protein</fullName>
    </submittedName>
</protein>
<dbReference type="SUPFAM" id="SSF50353">
    <property type="entry name" value="Cytokine"/>
    <property type="match status" value="1"/>
</dbReference>
<sequence length="373" mass="41980">MFFNAKPKTVPRLRVPFRSFPICFLLVLLLLSREIAGPRLKMPPRMRTLPLPAVPSPSTYSIQFVVYATVTNVGTEYSTEKKSVWRNAVAQNSNWHHRSHRHSHHVKKRRRQNAGGRNDNEQTARKVAELMDELKRTEEEKQELNMDRTRTNGTNADGIGTEVITWQLFSQCSKAFVRIRADNGKVDARGGTGEADAECQTLFSPELVAGEGAPRGLFRLVHLRSGRLLCLGRRQGIVARKRTSHSLRDPLCWLREDLTPSGYASLSAARPIGFSRAGRPMTHPSRVWGDASAGRCFQFAKLISRRRVQHHWQRRCPPPSIVPTPNGRRARAGDDQALREMVRRALLAKIEAREEEDGSGTAADEPFALSIAI</sequence>
<keyword evidence="3" id="KW-1185">Reference proteome</keyword>
<dbReference type="InterPro" id="IPR008996">
    <property type="entry name" value="IL1/FGF"/>
</dbReference>
<proteinExistence type="predicted"/>
<organism evidence="2 3">
    <name type="scientific">Heterodera schachtii</name>
    <name type="common">Sugarbeet cyst nematode worm</name>
    <name type="synonym">Tylenchus schachtii</name>
    <dbReference type="NCBI Taxonomy" id="97005"/>
    <lineage>
        <taxon>Eukaryota</taxon>
        <taxon>Metazoa</taxon>
        <taxon>Ecdysozoa</taxon>
        <taxon>Nematoda</taxon>
        <taxon>Chromadorea</taxon>
        <taxon>Rhabditida</taxon>
        <taxon>Tylenchina</taxon>
        <taxon>Tylenchomorpha</taxon>
        <taxon>Tylenchoidea</taxon>
        <taxon>Heteroderidae</taxon>
        <taxon>Heteroderinae</taxon>
        <taxon>Heterodera</taxon>
    </lineage>
</organism>
<comment type="caution">
    <text evidence="2">The sequence shown here is derived from an EMBL/GenBank/DDBJ whole genome shotgun (WGS) entry which is preliminary data.</text>
</comment>
<dbReference type="AlphaFoldDB" id="A0ABD2JHM1"/>
<dbReference type="EMBL" id="JBICCN010000143">
    <property type="protein sequence ID" value="KAL3090118.1"/>
    <property type="molecule type" value="Genomic_DNA"/>
</dbReference>
<dbReference type="Gene3D" id="2.80.10.50">
    <property type="match status" value="1"/>
</dbReference>
<feature type="compositionally biased region" description="Basic residues" evidence="1">
    <location>
        <begin position="95"/>
        <end position="112"/>
    </location>
</feature>
<evidence type="ECO:0000313" key="3">
    <source>
        <dbReference type="Proteomes" id="UP001620645"/>
    </source>
</evidence>
<gene>
    <name evidence="2" type="ORF">niasHS_006570</name>
</gene>
<feature type="region of interest" description="Disordered" evidence="1">
    <location>
        <begin position="315"/>
        <end position="334"/>
    </location>
</feature>
<name>A0ABD2JHM1_HETSC</name>
<evidence type="ECO:0000313" key="2">
    <source>
        <dbReference type="EMBL" id="KAL3090118.1"/>
    </source>
</evidence>
<feature type="region of interest" description="Disordered" evidence="1">
    <location>
        <begin position="353"/>
        <end position="373"/>
    </location>
</feature>
<evidence type="ECO:0000256" key="1">
    <source>
        <dbReference type="SAM" id="MobiDB-lite"/>
    </source>
</evidence>
<feature type="region of interest" description="Disordered" evidence="1">
    <location>
        <begin position="92"/>
        <end position="124"/>
    </location>
</feature>